<evidence type="ECO:0000313" key="7">
    <source>
        <dbReference type="EMBL" id="SDF99422.1"/>
    </source>
</evidence>
<dbReference type="AlphaFoldDB" id="A0A1G7QLQ7"/>
<evidence type="ECO:0000256" key="4">
    <source>
        <dbReference type="ARBA" id="ARBA00023136"/>
    </source>
</evidence>
<dbReference type="GO" id="GO:0016020">
    <property type="term" value="C:membrane"/>
    <property type="evidence" value="ECO:0007669"/>
    <property type="project" value="UniProtKB-SubCell"/>
</dbReference>
<feature type="transmembrane region" description="Helical" evidence="5">
    <location>
        <begin position="128"/>
        <end position="148"/>
    </location>
</feature>
<accession>A0A1G7QLQ7</accession>
<keyword evidence="8" id="KW-1185">Reference proteome</keyword>
<evidence type="ECO:0000259" key="6">
    <source>
        <dbReference type="Pfam" id="PF01794"/>
    </source>
</evidence>
<dbReference type="Proteomes" id="UP000198863">
    <property type="component" value="Unassembled WGS sequence"/>
</dbReference>
<evidence type="ECO:0000313" key="8">
    <source>
        <dbReference type="Proteomes" id="UP000198863"/>
    </source>
</evidence>
<reference evidence="8" key="1">
    <citation type="submission" date="2016-10" db="EMBL/GenBank/DDBJ databases">
        <authorList>
            <person name="Varghese N."/>
            <person name="Submissions S."/>
        </authorList>
    </citation>
    <scope>NUCLEOTIDE SEQUENCE [LARGE SCALE GENOMIC DNA]</scope>
    <source>
        <strain evidence="8">DSM 44526</strain>
    </source>
</reference>
<feature type="transmembrane region" description="Helical" evidence="5">
    <location>
        <begin position="94"/>
        <end position="116"/>
    </location>
</feature>
<organism evidence="7 8">
    <name type="scientific">Klenkia brasiliensis</name>
    <dbReference type="NCBI Taxonomy" id="333142"/>
    <lineage>
        <taxon>Bacteria</taxon>
        <taxon>Bacillati</taxon>
        <taxon>Actinomycetota</taxon>
        <taxon>Actinomycetes</taxon>
        <taxon>Geodermatophilales</taxon>
        <taxon>Geodermatophilaceae</taxon>
        <taxon>Klenkia</taxon>
    </lineage>
</organism>
<evidence type="ECO:0000256" key="1">
    <source>
        <dbReference type="ARBA" id="ARBA00004141"/>
    </source>
</evidence>
<dbReference type="EMBL" id="FNCF01000002">
    <property type="protein sequence ID" value="SDF99422.1"/>
    <property type="molecule type" value="Genomic_DNA"/>
</dbReference>
<comment type="subcellular location">
    <subcellularLocation>
        <location evidence="1">Membrane</location>
        <topology evidence="1">Multi-pass membrane protein</topology>
    </subcellularLocation>
</comment>
<dbReference type="RefSeq" id="WP_207507678.1">
    <property type="nucleotide sequence ID" value="NZ_FNCF01000002.1"/>
</dbReference>
<dbReference type="Pfam" id="PF01794">
    <property type="entry name" value="Ferric_reduct"/>
    <property type="match status" value="1"/>
</dbReference>
<gene>
    <name evidence="7" type="ORF">SAMN05660324_1529</name>
</gene>
<feature type="transmembrane region" description="Helical" evidence="5">
    <location>
        <begin position="154"/>
        <end position="176"/>
    </location>
</feature>
<evidence type="ECO:0000256" key="5">
    <source>
        <dbReference type="SAM" id="Phobius"/>
    </source>
</evidence>
<feature type="transmembrane region" description="Helical" evidence="5">
    <location>
        <begin position="12"/>
        <end position="35"/>
    </location>
</feature>
<proteinExistence type="predicted"/>
<keyword evidence="3 5" id="KW-1133">Transmembrane helix</keyword>
<keyword evidence="2 5" id="KW-0812">Transmembrane</keyword>
<feature type="transmembrane region" description="Helical" evidence="5">
    <location>
        <begin position="56"/>
        <end position="82"/>
    </location>
</feature>
<feature type="domain" description="Ferric oxidoreductase" evidence="6">
    <location>
        <begin position="17"/>
        <end position="139"/>
    </location>
</feature>
<dbReference type="InterPro" id="IPR013130">
    <property type="entry name" value="Fe3_Rdtase_TM_dom"/>
</dbReference>
<keyword evidence="4 5" id="KW-0472">Membrane</keyword>
<sequence>MSVLSDGAFLWYLNRATGLVSLLLMTLTIVLGVLVQRQVRLPGLPRFGAVGLHRNVSLVSAVLLVVHVASAVVDGYVSIGWLDTVVPFVAGYETFWVGLGTLAVDLTALVVVTSLLRGRLPVRVWRGVHWTSYALWPLAFVHGLGAGTDLGSGWVLAGAVGCAVAVAVASAVALGGRLRARPALDRAPAALARTRSTLPAGRVPAFRNR</sequence>
<evidence type="ECO:0000256" key="3">
    <source>
        <dbReference type="ARBA" id="ARBA00022989"/>
    </source>
</evidence>
<protein>
    <submittedName>
        <fullName evidence="7">Ferric reductase like transmembrane component</fullName>
    </submittedName>
</protein>
<evidence type="ECO:0000256" key="2">
    <source>
        <dbReference type="ARBA" id="ARBA00022692"/>
    </source>
</evidence>
<name>A0A1G7QLQ7_9ACTN</name>